<gene>
    <name evidence="1" type="ORF">LACBIDRAFT_325118</name>
</gene>
<protein>
    <submittedName>
        <fullName evidence="1">Predicted protein</fullName>
    </submittedName>
</protein>
<dbReference type="InParanoid" id="B0D577"/>
<name>B0D577_LACBS</name>
<dbReference type="HOGENOM" id="CLU_137496_0_0_1"/>
<sequence length="164" mass="18406">MFAGLYLWYVCAGESQISYLLFKKPRCSMIGRPKGSQAMDTLHPKSHRGVGKRCSFNMKSTLDVVWNQDTFPSPVLDLLGIGLEYTFRPFDRCLYCLLLGKSRRKRTESLDMARILEASFVQGANQIKNSVPRLIDSNPQRNEKKVGGEVDSLHDADACSISLG</sequence>
<dbReference type="AlphaFoldDB" id="B0D577"/>
<dbReference type="GeneID" id="6074410"/>
<evidence type="ECO:0000313" key="2">
    <source>
        <dbReference type="Proteomes" id="UP000001194"/>
    </source>
</evidence>
<dbReference type="Proteomes" id="UP000001194">
    <property type="component" value="Unassembled WGS sequence"/>
</dbReference>
<accession>B0D577</accession>
<dbReference type="EMBL" id="DS547097">
    <property type="protein sequence ID" value="EDR10469.1"/>
    <property type="molecule type" value="Genomic_DNA"/>
</dbReference>
<evidence type="ECO:0000313" key="1">
    <source>
        <dbReference type="EMBL" id="EDR10469.1"/>
    </source>
</evidence>
<dbReference type="KEGG" id="lbc:LACBIDRAFT_325118"/>
<keyword evidence="2" id="KW-1185">Reference proteome</keyword>
<reference evidence="1 2" key="1">
    <citation type="journal article" date="2008" name="Nature">
        <title>The genome of Laccaria bicolor provides insights into mycorrhizal symbiosis.</title>
        <authorList>
            <person name="Martin F."/>
            <person name="Aerts A."/>
            <person name="Ahren D."/>
            <person name="Brun A."/>
            <person name="Danchin E.G.J."/>
            <person name="Duchaussoy F."/>
            <person name="Gibon J."/>
            <person name="Kohler A."/>
            <person name="Lindquist E."/>
            <person name="Pereda V."/>
            <person name="Salamov A."/>
            <person name="Shapiro H.J."/>
            <person name="Wuyts J."/>
            <person name="Blaudez D."/>
            <person name="Buee M."/>
            <person name="Brokstein P."/>
            <person name="Canbaeck B."/>
            <person name="Cohen D."/>
            <person name="Courty P.E."/>
            <person name="Coutinho P.M."/>
            <person name="Delaruelle C."/>
            <person name="Detter J.C."/>
            <person name="Deveau A."/>
            <person name="DiFazio S."/>
            <person name="Duplessis S."/>
            <person name="Fraissinet-Tachet L."/>
            <person name="Lucic E."/>
            <person name="Frey-Klett P."/>
            <person name="Fourrey C."/>
            <person name="Feussner I."/>
            <person name="Gay G."/>
            <person name="Grimwood J."/>
            <person name="Hoegger P.J."/>
            <person name="Jain P."/>
            <person name="Kilaru S."/>
            <person name="Labbe J."/>
            <person name="Lin Y.C."/>
            <person name="Legue V."/>
            <person name="Le Tacon F."/>
            <person name="Marmeisse R."/>
            <person name="Melayah D."/>
            <person name="Montanini B."/>
            <person name="Muratet M."/>
            <person name="Nehls U."/>
            <person name="Niculita-Hirzel H."/>
            <person name="Oudot-Le Secq M.P."/>
            <person name="Peter M."/>
            <person name="Quesneville H."/>
            <person name="Rajashekar B."/>
            <person name="Reich M."/>
            <person name="Rouhier N."/>
            <person name="Schmutz J."/>
            <person name="Yin T."/>
            <person name="Chalot M."/>
            <person name="Henrissat B."/>
            <person name="Kuees U."/>
            <person name="Lucas S."/>
            <person name="Van de Peer Y."/>
            <person name="Podila G.K."/>
            <person name="Polle A."/>
            <person name="Pukkila P.J."/>
            <person name="Richardson P.M."/>
            <person name="Rouze P."/>
            <person name="Sanders I.R."/>
            <person name="Stajich J.E."/>
            <person name="Tunlid A."/>
            <person name="Tuskan G."/>
            <person name="Grigoriev I.V."/>
        </authorList>
    </citation>
    <scope>NUCLEOTIDE SEQUENCE [LARGE SCALE GENOMIC DNA]</scope>
    <source>
        <strain evidence="2">S238N-H82 / ATCC MYA-4686</strain>
    </source>
</reference>
<organism evidence="2">
    <name type="scientific">Laccaria bicolor (strain S238N-H82 / ATCC MYA-4686)</name>
    <name type="common">Bicoloured deceiver</name>
    <name type="synonym">Laccaria laccata var. bicolor</name>
    <dbReference type="NCBI Taxonomy" id="486041"/>
    <lineage>
        <taxon>Eukaryota</taxon>
        <taxon>Fungi</taxon>
        <taxon>Dikarya</taxon>
        <taxon>Basidiomycota</taxon>
        <taxon>Agaricomycotina</taxon>
        <taxon>Agaricomycetes</taxon>
        <taxon>Agaricomycetidae</taxon>
        <taxon>Agaricales</taxon>
        <taxon>Agaricineae</taxon>
        <taxon>Hydnangiaceae</taxon>
        <taxon>Laccaria</taxon>
    </lineage>
</organism>
<dbReference type="RefSeq" id="XP_001878919.1">
    <property type="nucleotide sequence ID" value="XM_001878884.1"/>
</dbReference>
<dbReference type="OrthoDB" id="10375624at2759"/>
<proteinExistence type="predicted"/>